<dbReference type="STRING" id="1805029.AUK42_00500"/>
<dbReference type="GO" id="GO:0005948">
    <property type="term" value="C:acetolactate synthase complex"/>
    <property type="evidence" value="ECO:0007669"/>
    <property type="project" value="TreeGrafter"/>
</dbReference>
<evidence type="ECO:0000313" key="10">
    <source>
        <dbReference type="Proteomes" id="UP000230646"/>
    </source>
</evidence>
<proteinExistence type="inferred from homology"/>
<comment type="caution">
    <text evidence="7">The sequence shown here is derived from an EMBL/GenBank/DDBJ whole genome shotgun (WGS) entry which is preliminary data.</text>
</comment>
<evidence type="ECO:0000259" key="6">
    <source>
        <dbReference type="Pfam" id="PF02776"/>
    </source>
</evidence>
<dbReference type="Proteomes" id="UP000182763">
    <property type="component" value="Unassembled WGS sequence"/>
</dbReference>
<accession>A0A2M7PM69</accession>
<evidence type="ECO:0000313" key="7">
    <source>
        <dbReference type="EMBL" id="OIP74899.1"/>
    </source>
</evidence>
<dbReference type="InterPro" id="IPR012000">
    <property type="entry name" value="Thiamin_PyroP_enz_cen_dom"/>
</dbReference>
<reference evidence="7 9" key="1">
    <citation type="journal article" date="2016" name="Environ. Microbiol.">
        <title>Genomic resolution of a cold subsurface aquifer community provides metabolic insights for novel microbes adapted to high CO concentrations.</title>
        <authorList>
            <person name="Probst A.J."/>
            <person name="Castelle C.J."/>
            <person name="Singh A."/>
            <person name="Brown C.T."/>
            <person name="Anantharaman K."/>
            <person name="Sharon I."/>
            <person name="Hug L.A."/>
            <person name="Burstein D."/>
            <person name="Emerson J.B."/>
            <person name="Thomas B.C."/>
            <person name="Banfield J.F."/>
        </authorList>
    </citation>
    <scope>NUCLEOTIDE SEQUENCE [LARGE SCALE GENOMIC DNA]</scope>
    <source>
        <strain evidence="7">CG2_30_33_13</strain>
    </source>
</reference>
<feature type="domain" description="Thiamine pyrophosphate enzyme TPP-binding" evidence="5">
    <location>
        <begin position="443"/>
        <end position="592"/>
    </location>
</feature>
<dbReference type="EMBL" id="MNYY01000011">
    <property type="protein sequence ID" value="OIP74899.1"/>
    <property type="molecule type" value="Genomic_DNA"/>
</dbReference>
<evidence type="ECO:0000256" key="2">
    <source>
        <dbReference type="ARBA" id="ARBA00023052"/>
    </source>
</evidence>
<dbReference type="GO" id="GO:0003984">
    <property type="term" value="F:acetolactate synthase activity"/>
    <property type="evidence" value="ECO:0007669"/>
    <property type="project" value="TreeGrafter"/>
</dbReference>
<dbReference type="InterPro" id="IPR045229">
    <property type="entry name" value="TPP_enz"/>
</dbReference>
<evidence type="ECO:0000256" key="1">
    <source>
        <dbReference type="ARBA" id="ARBA00007812"/>
    </source>
</evidence>
<gene>
    <name evidence="7" type="ORF">AUK42_00500</name>
    <name evidence="8" type="ORF">COZ07_08335</name>
</gene>
<comment type="similarity">
    <text evidence="1 3">Belongs to the TPP enzyme family.</text>
</comment>
<dbReference type="GO" id="GO:0050660">
    <property type="term" value="F:flavin adenine dinucleotide binding"/>
    <property type="evidence" value="ECO:0007669"/>
    <property type="project" value="TreeGrafter"/>
</dbReference>
<evidence type="ECO:0000313" key="9">
    <source>
        <dbReference type="Proteomes" id="UP000182763"/>
    </source>
</evidence>
<dbReference type="GO" id="GO:0000287">
    <property type="term" value="F:magnesium ion binding"/>
    <property type="evidence" value="ECO:0007669"/>
    <property type="project" value="InterPro"/>
</dbReference>
<accession>A0A1J5GRH8</accession>
<reference evidence="8 10" key="2">
    <citation type="submission" date="2017-09" db="EMBL/GenBank/DDBJ databases">
        <title>Depth-based differentiation of microbial function through sediment-hosted aquifers and enrichment of novel symbionts in the deep terrestrial subsurface.</title>
        <authorList>
            <person name="Probst A.J."/>
            <person name="Ladd B."/>
            <person name="Jarett J.K."/>
            <person name="Geller-Mcgrath D.E."/>
            <person name="Sieber C.M."/>
            <person name="Emerson J.B."/>
            <person name="Anantharaman K."/>
            <person name="Thomas B.C."/>
            <person name="Malmstrom R."/>
            <person name="Stieglmeier M."/>
            <person name="Klingl A."/>
            <person name="Woyke T."/>
            <person name="Ryan C.M."/>
            <person name="Banfield J.F."/>
        </authorList>
    </citation>
    <scope>NUCLEOTIDE SEQUENCE [LARGE SCALE GENOMIC DNA]</scope>
    <source>
        <strain evidence="8">CG_4_10_14_3_um_filter_34_13</strain>
    </source>
</reference>
<dbReference type="PANTHER" id="PTHR18968">
    <property type="entry name" value="THIAMINE PYROPHOSPHATE ENZYMES"/>
    <property type="match status" value="1"/>
</dbReference>
<sequence>MSKTISERLLRAKAIKNRGSLETAVESGDLKQFEDISLSEALVLGLLNQKVTKYIGIFGHGTTAIGEVLRIYEDAGLVKMFNVRHETEAAHIATALRWQYGEVSVVITSIGPGAMHALAGSLASANNGLGVYHIYGDESTHNEGPNMQQIPKHEQELFLKLTSVMGKSYVLHTPEAIFTALRWGYATVHNPGFASPFYFLMPMNIQPMIIKNCNLMEFPKLEPINSVVCNQERQFEKSVNLVKNSNRITIKIGGGSINAGPEIQHLAELIDAVIVTGPNVSGIIPYQYKRNMIVGGSKGTLCGNYAMNEADLVIVIGARGVCQWDCSGTAWKHAKRIINFNIDMYDATHYNNAIPLIGDVKGNLIELIRYLERDGLNRDKKLFSPWLNENIEKKKDWGNFKQKRFDNPTIFDPVWGKKVLTQPAAIKVACDFADKNKAVKYFDSGDVQANGFQLVEDSVYGQTYTDTGSSYMGFALSALLANAIADKGVYGIAFVGDGSFMMNPQILLDGTQHGLRAMIIVFDNRCMSAISSLQVAQYGKTFKTNDSVIVDYAAWANSIKGAKGIYGGSSPQELVSALHEGFKFPGLSVIHVPVYCGADELGGLGVFGEWNVGNWCELVQKEHHSIGF</sequence>
<dbReference type="Proteomes" id="UP000230646">
    <property type="component" value="Unassembled WGS sequence"/>
</dbReference>
<dbReference type="InterPro" id="IPR029061">
    <property type="entry name" value="THDP-binding"/>
</dbReference>
<feature type="domain" description="Thiamine pyrophosphate enzyme N-terminal TPP-binding" evidence="6">
    <location>
        <begin position="38"/>
        <end position="149"/>
    </location>
</feature>
<dbReference type="EMBL" id="PFKO01000308">
    <property type="protein sequence ID" value="PIY31713.1"/>
    <property type="molecule type" value="Genomic_DNA"/>
</dbReference>
<organism evidence="7 9">
    <name type="scientific">Candidatus Infernicultor aquiphilus</name>
    <dbReference type="NCBI Taxonomy" id="1805029"/>
    <lineage>
        <taxon>Bacteria</taxon>
        <taxon>Pseudomonadati</taxon>
        <taxon>Atribacterota</taxon>
        <taxon>Candidatus Phoenicimicrobiia</taxon>
        <taxon>Candidatus Pheonicimicrobiales</taxon>
        <taxon>Candidatus Phoenicimicrobiaceae</taxon>
        <taxon>Candidatus Infernicultor</taxon>
    </lineage>
</organism>
<name>A0A1J5GRH8_9BACT</name>
<dbReference type="Pfam" id="PF00205">
    <property type="entry name" value="TPP_enzyme_M"/>
    <property type="match status" value="1"/>
</dbReference>
<dbReference type="AlphaFoldDB" id="A0A1J5GRH8"/>
<evidence type="ECO:0000256" key="3">
    <source>
        <dbReference type="RuleBase" id="RU362132"/>
    </source>
</evidence>
<protein>
    <submittedName>
        <fullName evidence="7">Thiamine pyrophosphate-binding protein</fullName>
    </submittedName>
</protein>
<dbReference type="Pfam" id="PF02776">
    <property type="entry name" value="TPP_enzyme_N"/>
    <property type="match status" value="1"/>
</dbReference>
<dbReference type="InterPro" id="IPR011766">
    <property type="entry name" value="TPP_enzyme_TPP-bd"/>
</dbReference>
<dbReference type="SUPFAM" id="SSF52467">
    <property type="entry name" value="DHS-like NAD/FAD-binding domain"/>
    <property type="match status" value="1"/>
</dbReference>
<dbReference type="GO" id="GO:0030976">
    <property type="term" value="F:thiamine pyrophosphate binding"/>
    <property type="evidence" value="ECO:0007669"/>
    <property type="project" value="InterPro"/>
</dbReference>
<dbReference type="GO" id="GO:0009097">
    <property type="term" value="P:isoleucine biosynthetic process"/>
    <property type="evidence" value="ECO:0007669"/>
    <property type="project" value="TreeGrafter"/>
</dbReference>
<evidence type="ECO:0000313" key="8">
    <source>
        <dbReference type="EMBL" id="PIY31713.1"/>
    </source>
</evidence>
<dbReference type="InterPro" id="IPR012001">
    <property type="entry name" value="Thiamin_PyroP_enz_TPP-bd_dom"/>
</dbReference>
<dbReference type="Gene3D" id="3.40.50.970">
    <property type="match status" value="2"/>
</dbReference>
<evidence type="ECO:0000259" key="5">
    <source>
        <dbReference type="Pfam" id="PF02775"/>
    </source>
</evidence>
<feature type="domain" description="Thiamine pyrophosphate enzyme central" evidence="4">
    <location>
        <begin position="237"/>
        <end position="364"/>
    </location>
</feature>
<dbReference type="CDD" id="cd07035">
    <property type="entry name" value="TPP_PYR_POX_like"/>
    <property type="match status" value="1"/>
</dbReference>
<dbReference type="PANTHER" id="PTHR18968:SF13">
    <property type="entry name" value="ACETOLACTATE SYNTHASE CATALYTIC SUBUNIT, MITOCHONDRIAL"/>
    <property type="match status" value="1"/>
</dbReference>
<dbReference type="Gene3D" id="3.40.50.1220">
    <property type="entry name" value="TPP-binding domain"/>
    <property type="match status" value="1"/>
</dbReference>
<dbReference type="CDD" id="cd00568">
    <property type="entry name" value="TPP_enzymes"/>
    <property type="match status" value="1"/>
</dbReference>
<evidence type="ECO:0000259" key="4">
    <source>
        <dbReference type="Pfam" id="PF00205"/>
    </source>
</evidence>
<dbReference type="Pfam" id="PF02775">
    <property type="entry name" value="TPP_enzyme_C"/>
    <property type="match status" value="1"/>
</dbReference>
<dbReference type="InterPro" id="IPR029035">
    <property type="entry name" value="DHS-like_NAD/FAD-binding_dom"/>
</dbReference>
<keyword evidence="2 3" id="KW-0786">Thiamine pyrophosphate</keyword>
<dbReference type="GO" id="GO:0009099">
    <property type="term" value="P:L-valine biosynthetic process"/>
    <property type="evidence" value="ECO:0007669"/>
    <property type="project" value="TreeGrafter"/>
</dbReference>
<dbReference type="SUPFAM" id="SSF52518">
    <property type="entry name" value="Thiamin diphosphate-binding fold (THDP-binding)"/>
    <property type="match status" value="2"/>
</dbReference>